<feature type="transmembrane region" description="Helical" evidence="1">
    <location>
        <begin position="92"/>
        <end position="113"/>
    </location>
</feature>
<dbReference type="Gene3D" id="3.55.50.30">
    <property type="match status" value="1"/>
</dbReference>
<dbReference type="InterPro" id="IPR012373">
    <property type="entry name" value="Ferrdict_sens_TM"/>
</dbReference>
<keyword evidence="1" id="KW-0812">Transmembrane</keyword>
<dbReference type="RefSeq" id="WP_275228643.1">
    <property type="nucleotide sequence ID" value="NZ_JARESE010000044.1"/>
</dbReference>
<keyword evidence="4" id="KW-1185">Reference proteome</keyword>
<dbReference type="PIRSF" id="PIRSF018266">
    <property type="entry name" value="FecR"/>
    <property type="match status" value="1"/>
</dbReference>
<protein>
    <submittedName>
        <fullName evidence="3">FecR domain-containing protein</fullName>
    </submittedName>
</protein>
<proteinExistence type="predicted"/>
<comment type="caution">
    <text evidence="3">The sequence shown here is derived from an EMBL/GenBank/DDBJ whole genome shotgun (WGS) entry which is preliminary data.</text>
</comment>
<evidence type="ECO:0000256" key="1">
    <source>
        <dbReference type="SAM" id="Phobius"/>
    </source>
</evidence>
<keyword evidence="1" id="KW-1133">Transmembrane helix</keyword>
<dbReference type="EMBL" id="JARESE010000044">
    <property type="protein sequence ID" value="MDE8652559.1"/>
    <property type="molecule type" value="Genomic_DNA"/>
</dbReference>
<sequence>MIVSGAEDGNAIDRIAAEWAGRSLLGLAPEERAALAAWRAADPRHAGSYLRAVAIGKLAVKAHTEDRQAVAEPVPAHGEAAPRSFVLSRRRLLGAPLAVSLALAVGLGVYHQFMADRISTERGEIRNVALSDGSAAVLNTVSTIDVRMEPARRTIDLVTGQAWFDVAHDPARPFEVHHGDMIVRATGTAFQVSALQDGMEVVVTEGTVVVLRAGGASPIAQLRAGQRLTVEQGQVQQRSLDPIHVEQSLAWQQGMIVLDGEPLAAAVEKVNRYNDIQIEIATAQLGSRRVYGTFRARDPEGLAKAVAIALDAEVEKTDDRILLK</sequence>
<dbReference type="Pfam" id="PF04773">
    <property type="entry name" value="FecR"/>
    <property type="match status" value="1"/>
</dbReference>
<dbReference type="PANTHER" id="PTHR30273">
    <property type="entry name" value="PERIPLASMIC SIGNAL SENSOR AND SIGMA FACTOR ACTIVATOR FECR-RELATED"/>
    <property type="match status" value="1"/>
</dbReference>
<name>A0ABT5WRT1_9SPHN</name>
<evidence type="ECO:0000313" key="4">
    <source>
        <dbReference type="Proteomes" id="UP001216253"/>
    </source>
</evidence>
<accession>A0ABT5WRT1</accession>
<dbReference type="Gene3D" id="2.60.120.1440">
    <property type="match status" value="1"/>
</dbReference>
<feature type="domain" description="FecR protein" evidence="2">
    <location>
        <begin position="116"/>
        <end position="208"/>
    </location>
</feature>
<evidence type="ECO:0000259" key="2">
    <source>
        <dbReference type="Pfam" id="PF04773"/>
    </source>
</evidence>
<dbReference type="InterPro" id="IPR006860">
    <property type="entry name" value="FecR"/>
</dbReference>
<evidence type="ECO:0000313" key="3">
    <source>
        <dbReference type="EMBL" id="MDE8652559.1"/>
    </source>
</evidence>
<gene>
    <name evidence="3" type="ORF">PYV00_12690</name>
</gene>
<dbReference type="PANTHER" id="PTHR30273:SF2">
    <property type="entry name" value="PROTEIN FECR"/>
    <property type="match status" value="1"/>
</dbReference>
<organism evidence="3 4">
    <name type="scientific">Novosphingobium album</name>
    <name type="common">ex Liu et al. 2023</name>
    <dbReference type="NCBI Taxonomy" id="3031130"/>
    <lineage>
        <taxon>Bacteria</taxon>
        <taxon>Pseudomonadati</taxon>
        <taxon>Pseudomonadota</taxon>
        <taxon>Alphaproteobacteria</taxon>
        <taxon>Sphingomonadales</taxon>
        <taxon>Sphingomonadaceae</taxon>
        <taxon>Novosphingobium</taxon>
    </lineage>
</organism>
<keyword evidence="1" id="KW-0472">Membrane</keyword>
<dbReference type="Proteomes" id="UP001216253">
    <property type="component" value="Unassembled WGS sequence"/>
</dbReference>
<reference evidence="3 4" key="1">
    <citation type="submission" date="2023-03" db="EMBL/GenBank/DDBJ databases">
        <title>NovoSphingobium album sp. nov. isolated from polycyclic aromatic hydrocarbons- and heavy-metal polluted soil.</title>
        <authorList>
            <person name="Liu Z."/>
            <person name="Wang K."/>
        </authorList>
    </citation>
    <scope>NUCLEOTIDE SEQUENCE [LARGE SCALE GENOMIC DNA]</scope>
    <source>
        <strain evidence="3 4">H3SJ31-1</strain>
    </source>
</reference>